<dbReference type="Gene3D" id="1.10.10.580">
    <property type="entry name" value="Structural maintenance of chromosome 1. Chain E"/>
    <property type="match status" value="1"/>
</dbReference>
<dbReference type="Proteomes" id="UP000235682">
    <property type="component" value="Unassembled WGS sequence"/>
</dbReference>
<dbReference type="OrthoDB" id="9811016at2"/>
<keyword evidence="1 3" id="KW-0159">Chromosome partition</keyword>
<dbReference type="HAMAP" id="MF_01805">
    <property type="entry name" value="ScpA"/>
    <property type="match status" value="1"/>
</dbReference>
<dbReference type="GO" id="GO:0006260">
    <property type="term" value="P:DNA replication"/>
    <property type="evidence" value="ECO:0007669"/>
    <property type="project" value="UniProtKB-UniRule"/>
</dbReference>
<gene>
    <name evidence="3" type="primary">scpA</name>
    <name evidence="4" type="ORF">CJ205_01735</name>
</gene>
<dbReference type="InterPro" id="IPR003768">
    <property type="entry name" value="ScpA"/>
</dbReference>
<sequence length="260" mass="30465">MKSQNGIVVTMKKTTTMSNRIQLDLEVFQGPFDLLLHLIKQLEIDINDIPMTQITQQYLEYVHTMKQFEIDDIADYLVMASTLIEIKARMLLPVELDETEEYEDPRHELVQHLLLYQQFQDVTEVLEQMQQKRSRVFSKPSDDISHYQDFIPLPDDWMNEYDLLAAMEAVLLKQFDRQPPLTTIDQDPVSVEDKIQELLSWVQTYPNKTVTFNEILHQHTRSEIVATFMALLELVRKQQILLKQAHARQPIAIQARKGGN</sequence>
<comment type="subunit">
    <text evidence="3">Component of a cohesin-like complex composed of ScpA, ScpB and the Smc homodimer, in which ScpA and ScpB bind to the head domain of Smc. The presence of the three proteins is required for the association of the complex with DNA.</text>
</comment>
<accession>A0A2N6SPC0</accession>
<dbReference type="PANTHER" id="PTHR33969">
    <property type="entry name" value="SEGREGATION AND CONDENSATION PROTEIN A"/>
    <property type="match status" value="1"/>
</dbReference>
<evidence type="ECO:0000256" key="1">
    <source>
        <dbReference type="ARBA" id="ARBA00022829"/>
    </source>
</evidence>
<dbReference type="PANTHER" id="PTHR33969:SF2">
    <property type="entry name" value="SEGREGATION AND CONDENSATION PROTEIN A"/>
    <property type="match status" value="1"/>
</dbReference>
<keyword evidence="5" id="KW-1185">Reference proteome</keyword>
<keyword evidence="3" id="KW-0132">Cell division</keyword>
<evidence type="ECO:0000256" key="3">
    <source>
        <dbReference type="HAMAP-Rule" id="MF_01805"/>
    </source>
</evidence>
<evidence type="ECO:0000256" key="2">
    <source>
        <dbReference type="ARBA" id="ARBA00044777"/>
    </source>
</evidence>
<keyword evidence="3" id="KW-0131">Cell cycle</keyword>
<keyword evidence="3" id="KW-0963">Cytoplasm</keyword>
<dbReference type="EMBL" id="PNHE01000004">
    <property type="protein sequence ID" value="PMC58915.1"/>
    <property type="molecule type" value="Genomic_DNA"/>
</dbReference>
<name>A0A2N6SPC0_9LACT</name>
<comment type="similarity">
    <text evidence="3">Belongs to the ScpA family.</text>
</comment>
<evidence type="ECO:0000313" key="4">
    <source>
        <dbReference type="EMBL" id="PMC58915.1"/>
    </source>
</evidence>
<dbReference type="Gene3D" id="6.10.250.2410">
    <property type="match status" value="1"/>
</dbReference>
<comment type="function">
    <text evidence="3">Participates in chromosomal partition during cell division. May act via the formation of a condensin-like complex containing Smc and ScpB that pull DNA away from mid-cell into both cell halves.</text>
</comment>
<dbReference type="InterPro" id="IPR023093">
    <property type="entry name" value="ScpA-like_C"/>
</dbReference>
<reference evidence="4 5" key="1">
    <citation type="submission" date="2017-09" db="EMBL/GenBank/DDBJ databases">
        <title>Bacterial strain isolated from the female urinary microbiota.</title>
        <authorList>
            <person name="Thomas-White K."/>
            <person name="Kumar N."/>
            <person name="Forster S."/>
            <person name="Putonti C."/>
            <person name="Lawley T."/>
            <person name="Wolfe A.J."/>
        </authorList>
    </citation>
    <scope>NUCLEOTIDE SEQUENCE [LARGE SCALE GENOMIC DNA]</scope>
    <source>
        <strain evidence="4 5">UMB0852</strain>
    </source>
</reference>
<dbReference type="GO" id="GO:0005737">
    <property type="term" value="C:cytoplasm"/>
    <property type="evidence" value="ECO:0007669"/>
    <property type="project" value="UniProtKB-SubCell"/>
</dbReference>
<dbReference type="GO" id="GO:0007059">
    <property type="term" value="P:chromosome segregation"/>
    <property type="evidence" value="ECO:0007669"/>
    <property type="project" value="UniProtKB-UniRule"/>
</dbReference>
<dbReference type="GO" id="GO:0051301">
    <property type="term" value="P:cell division"/>
    <property type="evidence" value="ECO:0007669"/>
    <property type="project" value="UniProtKB-KW"/>
</dbReference>
<dbReference type="STRING" id="84521.SAMN04487994_10286"/>
<proteinExistence type="inferred from homology"/>
<dbReference type="AlphaFoldDB" id="A0A2N6SPC0"/>
<comment type="caution">
    <text evidence="4">The sequence shown here is derived from an EMBL/GenBank/DDBJ whole genome shotgun (WGS) entry which is preliminary data.</text>
</comment>
<protein>
    <recommendedName>
        <fullName evidence="2 3">Segregation and condensation protein A</fullName>
    </recommendedName>
</protein>
<comment type="subcellular location">
    <subcellularLocation>
        <location evidence="3">Cytoplasm</location>
    </subcellularLocation>
    <text evidence="3">Associated with two foci at the outer edges of the nucleoid region in young cells, and at four foci within both cell halves in older cells.</text>
</comment>
<evidence type="ECO:0000313" key="5">
    <source>
        <dbReference type="Proteomes" id="UP000235682"/>
    </source>
</evidence>
<organism evidence="4 5">
    <name type="scientific">Dolosicoccus paucivorans</name>
    <dbReference type="NCBI Taxonomy" id="84521"/>
    <lineage>
        <taxon>Bacteria</taxon>
        <taxon>Bacillati</taxon>
        <taxon>Bacillota</taxon>
        <taxon>Bacilli</taxon>
        <taxon>Lactobacillales</taxon>
        <taxon>Aerococcaceae</taxon>
        <taxon>Dolosicoccus</taxon>
    </lineage>
</organism>
<dbReference type="Pfam" id="PF02616">
    <property type="entry name" value="SMC_ScpA"/>
    <property type="match status" value="1"/>
</dbReference>